<evidence type="ECO:0000313" key="1">
    <source>
        <dbReference type="EMBL" id="CRL05291.1"/>
    </source>
</evidence>
<accession>A0A1J1IYD3</accession>
<dbReference type="Proteomes" id="UP000183832">
    <property type="component" value="Unassembled WGS sequence"/>
</dbReference>
<sequence length="159" mass="18268">MGLGFERCPETSSCLLKGFTENDDGLYGHYHQHFSSFHSYSLYGMESFLLNLFRNICLSVPETFRPFQTLHIHSSKRLTFNDSNRDKFMVILVKQVSAYKAEALRLLTKKGSLKLKSCNQAKDDISDFNMNAFNFEEKLEGVDSLLQSLVHIFVVVILK</sequence>
<evidence type="ECO:0000313" key="2">
    <source>
        <dbReference type="Proteomes" id="UP000183832"/>
    </source>
</evidence>
<dbReference type="EMBL" id="CVRI01000064">
    <property type="protein sequence ID" value="CRL05291.1"/>
    <property type="molecule type" value="Genomic_DNA"/>
</dbReference>
<protein>
    <submittedName>
        <fullName evidence="1">CLUMA_CG018513, isoform A</fullName>
    </submittedName>
</protein>
<proteinExistence type="predicted"/>
<reference evidence="1 2" key="1">
    <citation type="submission" date="2015-04" db="EMBL/GenBank/DDBJ databases">
        <authorList>
            <person name="Syromyatnikov M.Y."/>
            <person name="Popov V.N."/>
        </authorList>
    </citation>
    <scope>NUCLEOTIDE SEQUENCE [LARGE SCALE GENOMIC DNA]</scope>
</reference>
<organism evidence="1 2">
    <name type="scientific">Clunio marinus</name>
    <dbReference type="NCBI Taxonomy" id="568069"/>
    <lineage>
        <taxon>Eukaryota</taxon>
        <taxon>Metazoa</taxon>
        <taxon>Ecdysozoa</taxon>
        <taxon>Arthropoda</taxon>
        <taxon>Hexapoda</taxon>
        <taxon>Insecta</taxon>
        <taxon>Pterygota</taxon>
        <taxon>Neoptera</taxon>
        <taxon>Endopterygota</taxon>
        <taxon>Diptera</taxon>
        <taxon>Nematocera</taxon>
        <taxon>Chironomoidea</taxon>
        <taxon>Chironomidae</taxon>
        <taxon>Clunio</taxon>
    </lineage>
</organism>
<gene>
    <name evidence="1" type="ORF">CLUMA_CG018513</name>
</gene>
<dbReference type="AlphaFoldDB" id="A0A1J1IYD3"/>
<keyword evidence="2" id="KW-1185">Reference proteome</keyword>
<name>A0A1J1IYD3_9DIPT</name>